<dbReference type="PROSITE" id="PS50011">
    <property type="entry name" value="PROTEIN_KINASE_DOM"/>
    <property type="match status" value="1"/>
</dbReference>
<protein>
    <recommendedName>
        <fullName evidence="3">mitogen-activated protein kinase kinase kinase</fullName>
        <ecNumber evidence="3">2.7.11.25</ecNumber>
    </recommendedName>
</protein>
<evidence type="ECO:0000256" key="14">
    <source>
        <dbReference type="PROSITE-ProRule" id="PRU10141"/>
    </source>
</evidence>
<name>A0A0N4V3L8_ENTVE</name>
<feature type="region of interest" description="Disordered" evidence="15">
    <location>
        <begin position="1207"/>
        <end position="1229"/>
    </location>
</feature>
<evidence type="ECO:0000256" key="7">
    <source>
        <dbReference type="ARBA" id="ARBA00022741"/>
    </source>
</evidence>
<dbReference type="Pfam" id="PF13281">
    <property type="entry name" value="MAP3K_TRAF_bd"/>
    <property type="match status" value="1"/>
</dbReference>
<comment type="cofactor">
    <cofactor evidence="1">
        <name>Mg(2+)</name>
        <dbReference type="ChEBI" id="CHEBI:18420"/>
    </cofactor>
</comment>
<dbReference type="InterPro" id="IPR008271">
    <property type="entry name" value="Ser/Thr_kinase_AS"/>
</dbReference>
<dbReference type="InterPro" id="IPR000719">
    <property type="entry name" value="Prot_kinase_dom"/>
</dbReference>
<gene>
    <name evidence="17" type="ORF">EVEC_LOCUS4362</name>
</gene>
<evidence type="ECO:0000256" key="11">
    <source>
        <dbReference type="ARBA" id="ARBA00023054"/>
    </source>
</evidence>
<feature type="region of interest" description="Disordered" evidence="15">
    <location>
        <begin position="1001"/>
        <end position="1034"/>
    </location>
</feature>
<feature type="compositionally biased region" description="Polar residues" evidence="15">
    <location>
        <begin position="1001"/>
        <end position="1030"/>
    </location>
</feature>
<comment type="similarity">
    <text evidence="2">Belongs to the protein kinase superfamily. STE Ser/Thr protein kinase family. MAP kinase kinase kinase subfamily.</text>
</comment>
<keyword evidence="5" id="KW-0808">Transferase</keyword>
<sequence>MAEYTNMDLCPLPLPPRSQSIPNPARVSILKSTASVEKQNSIYAGTNHSARKLQVVLVIDRKASKNLRVREMACADLQKVAESLNVNLTRLDFDRLDFGETNALDVFYNADVALVDISLKQQVPSLCYHIGVRESMGQSFNVILNHFTEGTSEFIVNTTKKALAHLPMIVYVFSNDQSCLVTIDKTSKIDNITQLKADFEQMQINDKDMNNSQPAHLKNGRLMSFQTRMKQALKNVQIDALAHAREKFLSDLRKVREIPDLEEANKLLDKMRYRLDDPEVLSVDTLHQYMLSYRDNQNYDAMISLVDDLSRIENCSIVNAPIIRFLYSFALNRRNKAGDRDKALDQVLQIVGHEHANVSPDVICLAGRIYKDKFISSNYEDRESLDKAIDWYRQAFEVSPLEYSGINLTTLLRARGETFENNNEMQQIAVVLNSLLGRKGALANLTDYWDVATFFEVSVLAEDYLKACQAALKMAILKPPIWFLKSTMENIKLINRCAATLSPVEKEKQQFLFWSEFFMESIDSENEILCARFPVLIQEVTREYTPSYLTLNMAEGTILLSHVLENSQQKKPPPGIHRWQFAAANIKAVSASKRDDRSMYLYVHENSDDFNLIFPSSSHCKKVMSAIVEMTNDLDGNVGKVLNDCEAAKCLEFEYELDKSGNRVVLGQGTYGIVYSARDITTQRSIVVKEIEVKNEEEVQPLMEEIQLHSTLSHQNIVQYLGCRVDQQPSGKSVFLIFMEQVPGGSLSSLLRSKWGPLFDNEQAMAIYGKQILDGLHYLHEQKIVHRDIKGDNVLVNTYSGVCKISDFGTCKRLAGLNPVTETFTGTLQYMAPEVIDHGLRGYGAPADIWSFGCTMVEMATGRPPFVEMGSPQAAMFKVGMFKAHPPISEKLTERCQRFIRRCFEPDPVKRATAATLLVDPFIQQYVRHSTRTGSANKKHLESLKTARDMQRSLSHIGSSNNVLSEVVKEAELNRNLRSLIDGPNRSNSYSPDSYSTVPSVCSSQYSQPTSPIIDDNTQPQLTPSPSFGSANGLHPLPSQLGTIARTCPDESGVSNRFFMLKKDSERRSTLCKIMEEYEIQILDIWHEHLLKSQLTSELLVTKEMLSNLLTGMRIYLLKRDMHPIKEAIDTIRAQLDYEPTAISQVNLALYAFSDAVQPTLKQQNIKPHWIFALDNLIRSAVQAAVSILSPDLSAVLSVQDVPDNRLSTSKDSAGSHSEHSTLDSRPGSTNFATREVLMASFAEHKKLAEENRKYNFSTSVAMLFEELIVVERTYKELLQTTLKEKKTRVGRLASFLTAGKGDLSGTSVENTGSPSCSSSGIPNSSLGAVTTVGFISCPSDDQLNEQIHFVDNVSGDRSPLESNIVYDDELAKWLRSIGCDSRTIQIIEEQEYTKSDLMDYVTRDELLRMGLKGGVTCRIWREIVSYRRRQEPMSACVRACLFLCMCSSYFKLTFKVGLCYFGKLFVFFIFDVNLSQSSGIFHLF</sequence>
<evidence type="ECO:0000256" key="12">
    <source>
        <dbReference type="ARBA" id="ARBA00047559"/>
    </source>
</evidence>
<dbReference type="SUPFAM" id="SSF47769">
    <property type="entry name" value="SAM/Pointed domain"/>
    <property type="match status" value="1"/>
</dbReference>
<dbReference type="STRING" id="51028.A0A0N4V3L8"/>
<keyword evidence="11" id="KW-0175">Coiled coil</keyword>
<reference evidence="19" key="1">
    <citation type="submission" date="2016-04" db="UniProtKB">
        <authorList>
            <consortium name="WormBaseParasite"/>
        </authorList>
    </citation>
    <scope>IDENTIFICATION</scope>
</reference>
<evidence type="ECO:0000256" key="5">
    <source>
        <dbReference type="ARBA" id="ARBA00022679"/>
    </source>
</evidence>
<evidence type="ECO:0000256" key="9">
    <source>
        <dbReference type="ARBA" id="ARBA00022840"/>
    </source>
</evidence>
<evidence type="ECO:0000256" key="8">
    <source>
        <dbReference type="ARBA" id="ARBA00022777"/>
    </source>
</evidence>
<evidence type="ECO:0000256" key="10">
    <source>
        <dbReference type="ARBA" id="ARBA00022842"/>
    </source>
</evidence>
<dbReference type="InterPro" id="IPR011009">
    <property type="entry name" value="Kinase-like_dom_sf"/>
</dbReference>
<keyword evidence="6" id="KW-0479">Metal-binding</keyword>
<dbReference type="PANTHER" id="PTHR11584">
    <property type="entry name" value="SERINE/THREONINE PROTEIN KINASE"/>
    <property type="match status" value="1"/>
</dbReference>
<feature type="domain" description="Protein kinase" evidence="16">
    <location>
        <begin position="660"/>
        <end position="923"/>
    </location>
</feature>
<feature type="binding site" evidence="14">
    <location>
        <position position="689"/>
    </location>
    <ligand>
        <name>ATP</name>
        <dbReference type="ChEBI" id="CHEBI:30616"/>
    </ligand>
</feature>
<dbReference type="PANTHER" id="PTHR11584:SF394">
    <property type="entry name" value="APOPTOTIC SIGNAL-REGULATING KINASE 1, ISOFORM C"/>
    <property type="match status" value="1"/>
</dbReference>
<dbReference type="InterPro" id="IPR025136">
    <property type="entry name" value="MAP3K_TRAF-bd"/>
</dbReference>
<dbReference type="InterPro" id="IPR017441">
    <property type="entry name" value="Protein_kinase_ATP_BS"/>
</dbReference>
<evidence type="ECO:0000256" key="6">
    <source>
        <dbReference type="ARBA" id="ARBA00022723"/>
    </source>
</evidence>
<keyword evidence="9 14" id="KW-0067">ATP-binding</keyword>
<evidence type="ECO:0000313" key="18">
    <source>
        <dbReference type="Proteomes" id="UP000274131"/>
    </source>
</evidence>
<dbReference type="PROSITE" id="PS00107">
    <property type="entry name" value="PROTEIN_KINASE_ATP"/>
    <property type="match status" value="1"/>
</dbReference>
<keyword evidence="4" id="KW-0723">Serine/threonine-protein kinase</keyword>
<organism evidence="19">
    <name type="scientific">Enterobius vermicularis</name>
    <name type="common">Human pinworm</name>
    <dbReference type="NCBI Taxonomy" id="51028"/>
    <lineage>
        <taxon>Eukaryota</taxon>
        <taxon>Metazoa</taxon>
        <taxon>Ecdysozoa</taxon>
        <taxon>Nematoda</taxon>
        <taxon>Chromadorea</taxon>
        <taxon>Rhabditida</taxon>
        <taxon>Spirurina</taxon>
        <taxon>Oxyuridomorpha</taxon>
        <taxon>Oxyuroidea</taxon>
        <taxon>Oxyuridae</taxon>
        <taxon>Enterobius</taxon>
    </lineage>
</organism>
<dbReference type="InterPro" id="IPR046873">
    <property type="entry name" value="HisK-N-like"/>
</dbReference>
<keyword evidence="7 14" id="KW-0547">Nucleotide-binding</keyword>
<dbReference type="Pfam" id="PF20309">
    <property type="entry name" value="DRHyd-ASK"/>
    <property type="match status" value="1"/>
</dbReference>
<dbReference type="InterPro" id="IPR013761">
    <property type="entry name" value="SAM/pointed_sf"/>
</dbReference>
<evidence type="ECO:0000256" key="1">
    <source>
        <dbReference type="ARBA" id="ARBA00001946"/>
    </source>
</evidence>
<reference evidence="17 18" key="2">
    <citation type="submission" date="2018-10" db="EMBL/GenBank/DDBJ databases">
        <authorList>
            <consortium name="Pathogen Informatics"/>
        </authorList>
    </citation>
    <scope>NUCLEOTIDE SEQUENCE [LARGE SCALE GENOMIC DNA]</scope>
</reference>
<dbReference type="InterPro" id="IPR046872">
    <property type="entry name" value="DRHyd-ASK"/>
</dbReference>
<dbReference type="Gene3D" id="1.10.510.10">
    <property type="entry name" value="Transferase(Phosphotransferase) domain 1"/>
    <property type="match status" value="1"/>
</dbReference>
<dbReference type="Gene3D" id="3.30.200.20">
    <property type="entry name" value="Phosphorylase Kinase, domain 1"/>
    <property type="match status" value="1"/>
</dbReference>
<accession>A0A0N4V3L8</accession>
<dbReference type="GO" id="GO:0046872">
    <property type="term" value="F:metal ion binding"/>
    <property type="evidence" value="ECO:0007669"/>
    <property type="project" value="UniProtKB-KW"/>
</dbReference>
<dbReference type="EC" id="2.7.11.25" evidence="3"/>
<dbReference type="SMART" id="SM00220">
    <property type="entry name" value="S_TKc"/>
    <property type="match status" value="1"/>
</dbReference>
<dbReference type="WBParaSite" id="EVEC_0000465401-mRNA-1">
    <property type="protein sequence ID" value="EVEC_0000465401-mRNA-1"/>
    <property type="gene ID" value="EVEC_0000465401"/>
</dbReference>
<proteinExistence type="inferred from homology"/>
<dbReference type="OrthoDB" id="275301at2759"/>
<evidence type="ECO:0000256" key="4">
    <source>
        <dbReference type="ARBA" id="ARBA00022527"/>
    </source>
</evidence>
<keyword evidence="10" id="KW-0460">Magnesium</keyword>
<evidence type="ECO:0000259" key="16">
    <source>
        <dbReference type="PROSITE" id="PS50011"/>
    </source>
</evidence>
<dbReference type="CDD" id="cd06624">
    <property type="entry name" value="STKc_ASK"/>
    <property type="match status" value="1"/>
</dbReference>
<evidence type="ECO:0000313" key="19">
    <source>
        <dbReference type="WBParaSite" id="EVEC_0000465401-mRNA-1"/>
    </source>
</evidence>
<comment type="catalytic activity">
    <reaction evidence="13">
        <text>L-seryl-[protein] + ATP = O-phospho-L-seryl-[protein] + ADP + H(+)</text>
        <dbReference type="Rhea" id="RHEA:17989"/>
        <dbReference type="Rhea" id="RHEA-COMP:9863"/>
        <dbReference type="Rhea" id="RHEA-COMP:11604"/>
        <dbReference type="ChEBI" id="CHEBI:15378"/>
        <dbReference type="ChEBI" id="CHEBI:29999"/>
        <dbReference type="ChEBI" id="CHEBI:30616"/>
        <dbReference type="ChEBI" id="CHEBI:83421"/>
        <dbReference type="ChEBI" id="CHEBI:456216"/>
        <dbReference type="EC" id="2.7.11.25"/>
    </reaction>
</comment>
<dbReference type="InterPro" id="IPR043969">
    <property type="entry name" value="MAP3K_PH"/>
</dbReference>
<keyword evidence="8" id="KW-0418">Kinase</keyword>
<dbReference type="GO" id="GO:0004709">
    <property type="term" value="F:MAP kinase kinase kinase activity"/>
    <property type="evidence" value="ECO:0007669"/>
    <property type="project" value="UniProtKB-EC"/>
</dbReference>
<comment type="catalytic activity">
    <reaction evidence="12">
        <text>L-threonyl-[protein] + ATP = O-phospho-L-threonyl-[protein] + ADP + H(+)</text>
        <dbReference type="Rhea" id="RHEA:46608"/>
        <dbReference type="Rhea" id="RHEA-COMP:11060"/>
        <dbReference type="Rhea" id="RHEA-COMP:11605"/>
        <dbReference type="ChEBI" id="CHEBI:15378"/>
        <dbReference type="ChEBI" id="CHEBI:30013"/>
        <dbReference type="ChEBI" id="CHEBI:30616"/>
        <dbReference type="ChEBI" id="CHEBI:61977"/>
        <dbReference type="ChEBI" id="CHEBI:456216"/>
        <dbReference type="EC" id="2.7.11.25"/>
    </reaction>
</comment>
<dbReference type="Pfam" id="PF19039">
    <property type="entry name" value="ASK_PH"/>
    <property type="match status" value="1"/>
</dbReference>
<evidence type="ECO:0000256" key="13">
    <source>
        <dbReference type="ARBA" id="ARBA00048329"/>
    </source>
</evidence>
<dbReference type="PROSITE" id="PS00108">
    <property type="entry name" value="PROTEIN_KINASE_ST"/>
    <property type="match status" value="1"/>
</dbReference>
<feature type="compositionally biased region" description="Polar residues" evidence="15">
    <location>
        <begin position="1207"/>
        <end position="1216"/>
    </location>
</feature>
<dbReference type="Pfam" id="PF00069">
    <property type="entry name" value="Pkinase"/>
    <property type="match status" value="1"/>
</dbReference>
<dbReference type="EMBL" id="UXUI01007836">
    <property type="protein sequence ID" value="VDD89611.1"/>
    <property type="molecule type" value="Genomic_DNA"/>
</dbReference>
<evidence type="ECO:0000256" key="15">
    <source>
        <dbReference type="SAM" id="MobiDB-lite"/>
    </source>
</evidence>
<evidence type="ECO:0000256" key="2">
    <source>
        <dbReference type="ARBA" id="ARBA00006529"/>
    </source>
</evidence>
<keyword evidence="18" id="KW-1185">Reference proteome</keyword>
<dbReference type="SUPFAM" id="SSF56112">
    <property type="entry name" value="Protein kinase-like (PK-like)"/>
    <property type="match status" value="1"/>
</dbReference>
<evidence type="ECO:0000256" key="3">
    <source>
        <dbReference type="ARBA" id="ARBA00012406"/>
    </source>
</evidence>
<dbReference type="GO" id="GO:0005524">
    <property type="term" value="F:ATP binding"/>
    <property type="evidence" value="ECO:0007669"/>
    <property type="project" value="UniProtKB-UniRule"/>
</dbReference>
<dbReference type="Pfam" id="PF20302">
    <property type="entry name" value="HisK-N-like"/>
    <property type="match status" value="1"/>
</dbReference>
<dbReference type="Proteomes" id="UP000274131">
    <property type="component" value="Unassembled WGS sequence"/>
</dbReference>
<evidence type="ECO:0000313" key="17">
    <source>
        <dbReference type="EMBL" id="VDD89611.1"/>
    </source>
</evidence>